<name>A0A1H9NUZ9_9PSEU</name>
<organism evidence="1 2">
    <name type="scientific">Actinokineospora terrae</name>
    <dbReference type="NCBI Taxonomy" id="155974"/>
    <lineage>
        <taxon>Bacteria</taxon>
        <taxon>Bacillati</taxon>
        <taxon>Actinomycetota</taxon>
        <taxon>Actinomycetes</taxon>
        <taxon>Pseudonocardiales</taxon>
        <taxon>Pseudonocardiaceae</taxon>
        <taxon>Actinokineospora</taxon>
    </lineage>
</organism>
<accession>A0A1H9NUZ9</accession>
<dbReference type="AlphaFoldDB" id="A0A1H9NUZ9"/>
<evidence type="ECO:0000313" key="1">
    <source>
        <dbReference type="EMBL" id="SER39495.1"/>
    </source>
</evidence>
<dbReference type="Proteomes" id="UP000199051">
    <property type="component" value="Unassembled WGS sequence"/>
</dbReference>
<evidence type="ECO:0000313" key="2">
    <source>
        <dbReference type="Proteomes" id="UP000199051"/>
    </source>
</evidence>
<dbReference type="EMBL" id="FOGI01000003">
    <property type="protein sequence ID" value="SER39495.1"/>
    <property type="molecule type" value="Genomic_DNA"/>
</dbReference>
<keyword evidence="2" id="KW-1185">Reference proteome</keyword>
<protein>
    <submittedName>
        <fullName evidence="1">Uncharacterized protein</fullName>
    </submittedName>
</protein>
<proteinExistence type="predicted"/>
<gene>
    <name evidence="1" type="ORF">SAMN04487818_103136</name>
</gene>
<reference evidence="2" key="1">
    <citation type="submission" date="2016-10" db="EMBL/GenBank/DDBJ databases">
        <authorList>
            <person name="Varghese N."/>
            <person name="Submissions S."/>
        </authorList>
    </citation>
    <scope>NUCLEOTIDE SEQUENCE [LARGE SCALE GENOMIC DNA]</scope>
    <source>
        <strain evidence="2">DSM 44260</strain>
    </source>
</reference>
<sequence length="197" mass="21340">MVAYAAVSAAVGTVLLVAPKEPQVQAYPVYIYTEGPTPPSTTTTGPSPVAMPVPEGYQRVAGPGGLITTIPLGWTITRSTGPGAMQATDPADPTRYVRYGGSAAPATDLVATHVDYEQRFAEAHRGFQRFSLGTTTYHDVPAVDWEFEHDSAAGRRRAHSMYWRIAGTEYFLYASSTTNRWSDTKSIFNTMVDNSTP</sequence>